<evidence type="ECO:0000256" key="6">
    <source>
        <dbReference type="ARBA" id="ARBA00022840"/>
    </source>
</evidence>
<comment type="similarity">
    <text evidence="9">Belongs to the ABC transporter superfamily. Lipid exporter (TC 3.A.1.106) family.</text>
</comment>
<dbReference type="InterPro" id="IPR003439">
    <property type="entry name" value="ABC_transporter-like_ATP-bd"/>
</dbReference>
<keyword evidence="5" id="KW-0547">Nucleotide-binding</keyword>
<comment type="subcellular location">
    <subcellularLocation>
        <location evidence="1">Cell membrane</location>
        <topology evidence="1">Multi-pass membrane protein</topology>
    </subcellularLocation>
</comment>
<evidence type="ECO:0000313" key="13">
    <source>
        <dbReference type="EMBL" id="SCG15718.1"/>
    </source>
</evidence>
<keyword evidence="2" id="KW-0813">Transport</keyword>
<dbReference type="InterPro" id="IPR011527">
    <property type="entry name" value="ABC1_TM_dom"/>
</dbReference>
<dbReference type="SMART" id="SM00382">
    <property type="entry name" value="AAA"/>
    <property type="match status" value="1"/>
</dbReference>
<dbReference type="PROSITE" id="PS50929">
    <property type="entry name" value="ABC_TM1F"/>
    <property type="match status" value="1"/>
</dbReference>
<evidence type="ECO:0000256" key="5">
    <source>
        <dbReference type="ARBA" id="ARBA00022741"/>
    </source>
</evidence>
<dbReference type="PROSITE" id="PS50893">
    <property type="entry name" value="ABC_TRANSPORTER_2"/>
    <property type="match status" value="1"/>
</dbReference>
<feature type="transmembrane region" description="Helical" evidence="10">
    <location>
        <begin position="153"/>
        <end position="171"/>
    </location>
</feature>
<dbReference type="AlphaFoldDB" id="A0A1C5G7Q4"/>
<feature type="transmembrane region" description="Helical" evidence="10">
    <location>
        <begin position="12"/>
        <end position="34"/>
    </location>
</feature>
<evidence type="ECO:0000313" key="14">
    <source>
        <dbReference type="Proteomes" id="UP000198251"/>
    </source>
</evidence>
<keyword evidence="3" id="KW-1003">Cell membrane</keyword>
<proteinExistence type="inferred from homology"/>
<feature type="domain" description="ABC transporter" evidence="11">
    <location>
        <begin position="330"/>
        <end position="569"/>
    </location>
</feature>
<dbReference type="GO" id="GO:0005524">
    <property type="term" value="F:ATP binding"/>
    <property type="evidence" value="ECO:0007669"/>
    <property type="project" value="UniProtKB-KW"/>
</dbReference>
<evidence type="ECO:0000256" key="7">
    <source>
        <dbReference type="ARBA" id="ARBA00022989"/>
    </source>
</evidence>
<evidence type="ECO:0000256" key="1">
    <source>
        <dbReference type="ARBA" id="ARBA00004651"/>
    </source>
</evidence>
<dbReference type="SUPFAM" id="SSF52540">
    <property type="entry name" value="P-loop containing nucleoside triphosphate hydrolases"/>
    <property type="match status" value="1"/>
</dbReference>
<evidence type="ECO:0000256" key="9">
    <source>
        <dbReference type="ARBA" id="ARBA00061644"/>
    </source>
</evidence>
<gene>
    <name evidence="13" type="ORF">GA0070610_1961</name>
</gene>
<dbReference type="Gene3D" id="1.20.1560.10">
    <property type="entry name" value="ABC transporter type 1, transmembrane domain"/>
    <property type="match status" value="1"/>
</dbReference>
<dbReference type="PANTHER" id="PTHR24221:SF654">
    <property type="entry name" value="ATP-BINDING CASSETTE SUB-FAMILY B MEMBER 6"/>
    <property type="match status" value="1"/>
</dbReference>
<dbReference type="FunFam" id="3.40.50.300:FF:000299">
    <property type="entry name" value="ABC transporter ATP-binding protein/permease"/>
    <property type="match status" value="1"/>
</dbReference>
<dbReference type="InterPro" id="IPR039421">
    <property type="entry name" value="Type_1_exporter"/>
</dbReference>
<keyword evidence="6" id="KW-0067">ATP-binding</keyword>
<protein>
    <submittedName>
        <fullName evidence="13">ABC-type multidrug transport system, ATPase and permease component</fullName>
    </submittedName>
</protein>
<sequence length="590" mass="61944">MLRPLARAHRGPVLLGVAAAVVQTAAALAIPYLVKVAIDDGILTGNAGVLSLAAMAGIALAGIEVLAARTQVRAVARAGHGMLCTARVALFSHLQRLPMQYHEHNRPGRLVASLTADIEAMTGLLTQGFVTLFVSTLTFAGTAVVLVLLDPGLALACLVVVPVLALATRWFRRRSAVAWRQVRETATAVTVQVQQMLTAVPVIQAFRHERATLARLAAVDAEERLAKAATVRSAGVYFPTIDLCSTLATVAVLAMGARSVVTDGLEIGTLTAFLLYLRGFFSPIYELSTVYDTVQAAAAGAERVNGIMATPATVADPTSPVRLVKPRGGVVLSGITFAYPDADGVTGPDVLHEVSLTVPAGSTLAVVGPSGAGKSTLAKLVLRFYDPRRGRITLDGVDLRRLTHADLRRAVAYVPQEGFLFTGSIGDNIRWGDPTATDADIEAAARKLGVWPVLSATSGGLGTQVGVRGAALSASQRQVVAILRAWMADPAVLIWDEATSSLDVETDRAVQQATRLLRLERTTIVVTHDLSGALDADALAVVRDGRVVAHGPPAELLAEERWLSALVAGERTLNPTTAASRATSPPDGRS</sequence>
<feature type="domain" description="ABC transmembrane type-1" evidence="12">
    <location>
        <begin position="14"/>
        <end position="296"/>
    </location>
</feature>
<keyword evidence="4 10" id="KW-0812">Transmembrane</keyword>
<dbReference type="EMBL" id="LT607733">
    <property type="protein sequence ID" value="SCG15718.1"/>
    <property type="molecule type" value="Genomic_DNA"/>
</dbReference>
<dbReference type="Proteomes" id="UP000198251">
    <property type="component" value="Chromosome I"/>
</dbReference>
<name>A0A1C5G7Q4_MICEH</name>
<accession>A0A1C5G7Q4</accession>
<evidence type="ECO:0000256" key="2">
    <source>
        <dbReference type="ARBA" id="ARBA00022448"/>
    </source>
</evidence>
<dbReference type="PANTHER" id="PTHR24221">
    <property type="entry name" value="ATP-BINDING CASSETTE SUB-FAMILY B"/>
    <property type="match status" value="1"/>
</dbReference>
<organism evidence="13 14">
    <name type="scientific">Micromonospora echinofusca</name>
    <dbReference type="NCBI Taxonomy" id="47858"/>
    <lineage>
        <taxon>Bacteria</taxon>
        <taxon>Bacillati</taxon>
        <taxon>Actinomycetota</taxon>
        <taxon>Actinomycetes</taxon>
        <taxon>Micromonosporales</taxon>
        <taxon>Micromonosporaceae</taxon>
        <taxon>Micromonospora</taxon>
    </lineage>
</organism>
<dbReference type="InterPro" id="IPR003593">
    <property type="entry name" value="AAA+_ATPase"/>
</dbReference>
<keyword evidence="8 10" id="KW-0472">Membrane</keyword>
<dbReference type="GO" id="GO:0005886">
    <property type="term" value="C:plasma membrane"/>
    <property type="evidence" value="ECO:0007669"/>
    <property type="project" value="UniProtKB-SubCell"/>
</dbReference>
<dbReference type="GO" id="GO:0034040">
    <property type="term" value="F:ATPase-coupled lipid transmembrane transporter activity"/>
    <property type="evidence" value="ECO:0007669"/>
    <property type="project" value="TreeGrafter"/>
</dbReference>
<dbReference type="GO" id="GO:0016887">
    <property type="term" value="F:ATP hydrolysis activity"/>
    <property type="evidence" value="ECO:0007669"/>
    <property type="project" value="InterPro"/>
</dbReference>
<keyword evidence="7 10" id="KW-1133">Transmembrane helix</keyword>
<evidence type="ECO:0000256" key="3">
    <source>
        <dbReference type="ARBA" id="ARBA00022475"/>
    </source>
</evidence>
<evidence type="ECO:0000259" key="12">
    <source>
        <dbReference type="PROSITE" id="PS50929"/>
    </source>
</evidence>
<dbReference type="Pfam" id="PF00664">
    <property type="entry name" value="ABC_membrane"/>
    <property type="match status" value="1"/>
</dbReference>
<dbReference type="GO" id="GO:0140359">
    <property type="term" value="F:ABC-type transporter activity"/>
    <property type="evidence" value="ECO:0007669"/>
    <property type="project" value="InterPro"/>
</dbReference>
<dbReference type="CDD" id="cd18546">
    <property type="entry name" value="ABC_6TM_Rv0194_D2_like"/>
    <property type="match status" value="1"/>
</dbReference>
<evidence type="ECO:0000256" key="8">
    <source>
        <dbReference type="ARBA" id="ARBA00023136"/>
    </source>
</evidence>
<feature type="transmembrane region" description="Helical" evidence="10">
    <location>
        <begin position="46"/>
        <end position="67"/>
    </location>
</feature>
<keyword evidence="14" id="KW-1185">Reference proteome</keyword>
<feature type="transmembrane region" description="Helical" evidence="10">
    <location>
        <begin position="129"/>
        <end position="147"/>
    </location>
</feature>
<dbReference type="InterPro" id="IPR036640">
    <property type="entry name" value="ABC1_TM_sf"/>
</dbReference>
<evidence type="ECO:0000256" key="10">
    <source>
        <dbReference type="SAM" id="Phobius"/>
    </source>
</evidence>
<evidence type="ECO:0000256" key="4">
    <source>
        <dbReference type="ARBA" id="ARBA00022692"/>
    </source>
</evidence>
<dbReference type="InterPro" id="IPR027417">
    <property type="entry name" value="P-loop_NTPase"/>
</dbReference>
<dbReference type="Pfam" id="PF00005">
    <property type="entry name" value="ABC_tran"/>
    <property type="match status" value="1"/>
</dbReference>
<dbReference type="Gene3D" id="3.40.50.300">
    <property type="entry name" value="P-loop containing nucleotide triphosphate hydrolases"/>
    <property type="match status" value="1"/>
</dbReference>
<reference evidence="13 14" key="1">
    <citation type="submission" date="2016-06" db="EMBL/GenBank/DDBJ databases">
        <authorList>
            <person name="Kjaerup R.B."/>
            <person name="Dalgaard T.S."/>
            <person name="Juul-Madsen H.R."/>
        </authorList>
    </citation>
    <scope>NUCLEOTIDE SEQUENCE [LARGE SCALE GENOMIC DNA]</scope>
    <source>
        <strain evidence="13 14">DSM 43913</strain>
    </source>
</reference>
<dbReference type="SUPFAM" id="SSF90123">
    <property type="entry name" value="ABC transporter transmembrane region"/>
    <property type="match status" value="1"/>
</dbReference>
<evidence type="ECO:0000259" key="11">
    <source>
        <dbReference type="PROSITE" id="PS50893"/>
    </source>
</evidence>